<feature type="transmembrane region" description="Helical" evidence="23">
    <location>
        <begin position="243"/>
        <end position="259"/>
    </location>
</feature>
<dbReference type="Pfam" id="PF01098">
    <property type="entry name" value="FTSW_RODA_SPOVE"/>
    <property type="match status" value="1"/>
</dbReference>
<evidence type="ECO:0000256" key="9">
    <source>
        <dbReference type="ARBA" id="ARBA00022984"/>
    </source>
</evidence>
<dbReference type="EMBL" id="CP076022">
    <property type="protein sequence ID" value="QWC11221.1"/>
    <property type="molecule type" value="Genomic_DNA"/>
</dbReference>
<keyword evidence="25" id="KW-1185">Reference proteome</keyword>
<evidence type="ECO:0000256" key="6">
    <source>
        <dbReference type="ARBA" id="ARBA00022679"/>
    </source>
</evidence>
<comment type="subcellular location">
    <subcellularLocation>
        <location evidence="1">Cell membrane</location>
        <topology evidence="1">Multi-pass membrane protein</topology>
    </subcellularLocation>
</comment>
<evidence type="ECO:0000256" key="4">
    <source>
        <dbReference type="ARBA" id="ARBA00022618"/>
    </source>
</evidence>
<dbReference type="GO" id="GO:0009252">
    <property type="term" value="P:peptidoglycan biosynthetic process"/>
    <property type="evidence" value="ECO:0007669"/>
    <property type="project" value="UniProtKB-KW"/>
</dbReference>
<dbReference type="KEGG" id="ajg:KKR91_06555"/>
<keyword evidence="6" id="KW-0808">Transferase</keyword>
<evidence type="ECO:0000256" key="10">
    <source>
        <dbReference type="ARBA" id="ARBA00022989"/>
    </source>
</evidence>
<evidence type="ECO:0000256" key="20">
    <source>
        <dbReference type="ARBA" id="ARBA00049902"/>
    </source>
</evidence>
<keyword evidence="4" id="KW-0132">Cell division</keyword>
<feature type="transmembrane region" description="Helical" evidence="23">
    <location>
        <begin position="145"/>
        <end position="163"/>
    </location>
</feature>
<feature type="transmembrane region" description="Helical" evidence="23">
    <location>
        <begin position="364"/>
        <end position="391"/>
    </location>
</feature>
<dbReference type="GO" id="GO:0051301">
    <property type="term" value="P:cell division"/>
    <property type="evidence" value="ECO:0007669"/>
    <property type="project" value="UniProtKB-KW"/>
</dbReference>
<dbReference type="InterPro" id="IPR001182">
    <property type="entry name" value="FtsW/RodA"/>
</dbReference>
<dbReference type="GO" id="GO:0008360">
    <property type="term" value="P:regulation of cell shape"/>
    <property type="evidence" value="ECO:0007669"/>
    <property type="project" value="UniProtKB-KW"/>
</dbReference>
<dbReference type="RefSeq" id="WP_210230897.1">
    <property type="nucleotide sequence ID" value="NZ_CP076022.1"/>
</dbReference>
<reference evidence="24 25" key="1">
    <citation type="submission" date="2021-05" db="EMBL/GenBank/DDBJ databases">
        <title>Novel species in genus Arthrobacter.</title>
        <authorList>
            <person name="Zhang G."/>
        </authorList>
    </citation>
    <scope>NUCLEOTIDE SEQUENCE [LARGE SCALE GENOMIC DNA]</scope>
    <source>
        <strain evidence="25">zg-ZUI227</strain>
    </source>
</reference>
<feature type="transmembrane region" description="Helical" evidence="23">
    <location>
        <begin position="175"/>
        <end position="194"/>
    </location>
</feature>
<gene>
    <name evidence="24" type="primary">ftsW</name>
    <name evidence="24" type="ORF">KKR91_06555</name>
</gene>
<keyword evidence="13" id="KW-0961">Cell wall biogenesis/degradation</keyword>
<dbReference type="NCBIfam" id="TIGR02614">
    <property type="entry name" value="ftsW"/>
    <property type="match status" value="1"/>
</dbReference>
<proteinExistence type="inferred from homology"/>
<dbReference type="PANTHER" id="PTHR30474">
    <property type="entry name" value="CELL CYCLE PROTEIN"/>
    <property type="match status" value="1"/>
</dbReference>
<keyword evidence="3" id="KW-1003">Cell membrane</keyword>
<comment type="catalytic activity">
    <reaction evidence="20">
        <text>[GlcNAc-(1-&gt;4)-Mur2Ac(oyl-L-Ala-gamma-D-Glu-L-Lys-D-Ala-D-Ala)](n)-di-trans,octa-cis-undecaprenyl diphosphate + beta-D-GlcNAc-(1-&gt;4)-Mur2Ac(oyl-L-Ala-gamma-D-Glu-L-Lys-D-Ala-D-Ala)-di-trans,octa-cis-undecaprenyl diphosphate = [GlcNAc-(1-&gt;4)-Mur2Ac(oyl-L-Ala-gamma-D-Glu-L-Lys-D-Ala-D-Ala)](n+1)-di-trans,octa-cis-undecaprenyl diphosphate + di-trans,octa-cis-undecaprenyl diphosphate + H(+)</text>
        <dbReference type="Rhea" id="RHEA:23708"/>
        <dbReference type="Rhea" id="RHEA-COMP:9602"/>
        <dbReference type="Rhea" id="RHEA-COMP:9603"/>
        <dbReference type="ChEBI" id="CHEBI:15378"/>
        <dbReference type="ChEBI" id="CHEBI:58405"/>
        <dbReference type="ChEBI" id="CHEBI:60033"/>
        <dbReference type="ChEBI" id="CHEBI:78435"/>
        <dbReference type="EC" id="2.4.99.28"/>
    </reaction>
</comment>
<keyword evidence="12" id="KW-0131">Cell cycle</keyword>
<dbReference type="Proteomes" id="UP000676885">
    <property type="component" value="Chromosome"/>
</dbReference>
<evidence type="ECO:0000256" key="12">
    <source>
        <dbReference type="ARBA" id="ARBA00023306"/>
    </source>
</evidence>
<evidence type="ECO:0000256" key="22">
    <source>
        <dbReference type="SAM" id="MobiDB-lite"/>
    </source>
</evidence>
<evidence type="ECO:0000256" key="5">
    <source>
        <dbReference type="ARBA" id="ARBA00022676"/>
    </source>
</evidence>
<feature type="transmembrane region" description="Helical" evidence="23">
    <location>
        <begin position="289"/>
        <end position="307"/>
    </location>
</feature>
<accession>A0A975M765</accession>
<feature type="transmembrane region" description="Helical" evidence="23">
    <location>
        <begin position="265"/>
        <end position="282"/>
    </location>
</feature>
<evidence type="ECO:0000256" key="11">
    <source>
        <dbReference type="ARBA" id="ARBA00023136"/>
    </source>
</evidence>
<keyword evidence="5" id="KW-0328">Glycosyltransferase</keyword>
<keyword evidence="9" id="KW-0573">Peptidoglycan synthesis</keyword>
<sequence>MATTSPGKPRKPVLRTNRPAASGGTPGTTGPSRAPASGTSAGGTSATGTSGTRTSGTRKPASGTPAGSRRGAGASAEPGKKPSLFERGIVLLEGSRRSATGSAYYTILGAALALTAIGLMMVLSASSVESIAASAGESAGNTFNFFVKQAMFAGFGIAAMFGLSRLGPNGYKKLAWFLMILAIVLLVAVLVPGVGKEVNGNRNWIEIGGVGGQPSEAAKLAMAVWFASVLSQKQKLLTQWKHALIPVVLPGGAVLIGLVMAGKDLGTVIIMGMIMIASLFFAGAPLRFLAALVASGAGAAVLMSMVSSNRSSRISAWLKLDCGGGLCDQANAGMYALASGGWFGVGIGQSRQKWSWIPEAHNDFIFAIIGEEFGLLGTLLIVLLFGVLAVATIRMTMRHTDPFIRIVCGSILVWIIGQAFVNIAMVTGLLPVIGVPLPFISYGGSSLTITLMAIGVLLSFARKVPEHQRPESEPSAP</sequence>
<evidence type="ECO:0000313" key="24">
    <source>
        <dbReference type="EMBL" id="QWC11221.1"/>
    </source>
</evidence>
<dbReference type="InterPro" id="IPR013437">
    <property type="entry name" value="FtsW"/>
</dbReference>
<protein>
    <recommendedName>
        <fullName evidence="17">Probable peptidoglycan glycosyltransferase FtsW</fullName>
        <ecNumber evidence="19">2.4.99.28</ecNumber>
    </recommendedName>
    <alternativeName>
        <fullName evidence="18">Cell division protein FtsW</fullName>
    </alternativeName>
    <alternativeName>
        <fullName evidence="15">Cell wall polymerase</fullName>
    </alternativeName>
    <alternativeName>
        <fullName evidence="14">Peptidoglycan polymerase</fullName>
    </alternativeName>
</protein>
<keyword evidence="10 23" id="KW-1133">Transmembrane helix</keyword>
<dbReference type="InterPro" id="IPR018365">
    <property type="entry name" value="Cell_cycle_FtsW-rel_CS"/>
</dbReference>
<dbReference type="AlphaFoldDB" id="A0A975M765"/>
<evidence type="ECO:0000256" key="2">
    <source>
        <dbReference type="ARBA" id="ARBA00004752"/>
    </source>
</evidence>
<evidence type="ECO:0000256" key="3">
    <source>
        <dbReference type="ARBA" id="ARBA00022475"/>
    </source>
</evidence>
<evidence type="ECO:0000256" key="8">
    <source>
        <dbReference type="ARBA" id="ARBA00022960"/>
    </source>
</evidence>
<comment type="pathway">
    <text evidence="2">Cell wall biogenesis; peptidoglycan biosynthesis.</text>
</comment>
<dbReference type="GO" id="GO:0015648">
    <property type="term" value="F:lipid-linked peptidoglycan transporter activity"/>
    <property type="evidence" value="ECO:0007669"/>
    <property type="project" value="TreeGrafter"/>
</dbReference>
<dbReference type="GO" id="GO:0005886">
    <property type="term" value="C:plasma membrane"/>
    <property type="evidence" value="ECO:0007669"/>
    <property type="project" value="UniProtKB-SubCell"/>
</dbReference>
<feature type="transmembrane region" description="Helical" evidence="23">
    <location>
        <begin position="103"/>
        <end position="125"/>
    </location>
</feature>
<feature type="region of interest" description="Disordered" evidence="22">
    <location>
        <begin position="1"/>
        <end position="80"/>
    </location>
</feature>
<dbReference type="GO" id="GO:0032153">
    <property type="term" value="C:cell division site"/>
    <property type="evidence" value="ECO:0007669"/>
    <property type="project" value="TreeGrafter"/>
</dbReference>
<evidence type="ECO:0000256" key="16">
    <source>
        <dbReference type="ARBA" id="ARBA00038053"/>
    </source>
</evidence>
<comment type="function">
    <text evidence="21">Peptidoglycan polymerase that is essential for cell division.</text>
</comment>
<evidence type="ECO:0000256" key="14">
    <source>
        <dbReference type="ARBA" id="ARBA00032370"/>
    </source>
</evidence>
<evidence type="ECO:0000256" key="17">
    <source>
        <dbReference type="ARBA" id="ARBA00041185"/>
    </source>
</evidence>
<evidence type="ECO:0000256" key="13">
    <source>
        <dbReference type="ARBA" id="ARBA00023316"/>
    </source>
</evidence>
<dbReference type="GO" id="GO:0071555">
    <property type="term" value="P:cell wall organization"/>
    <property type="evidence" value="ECO:0007669"/>
    <property type="project" value="UniProtKB-KW"/>
</dbReference>
<dbReference type="PROSITE" id="PS00428">
    <property type="entry name" value="FTSW_RODA_SPOVE"/>
    <property type="match status" value="1"/>
</dbReference>
<keyword evidence="8" id="KW-0133">Cell shape</keyword>
<organism evidence="24 25">
    <name type="scientific">Arthrobacter jiangjiafuii</name>
    <dbReference type="NCBI Taxonomy" id="2817475"/>
    <lineage>
        <taxon>Bacteria</taxon>
        <taxon>Bacillati</taxon>
        <taxon>Actinomycetota</taxon>
        <taxon>Actinomycetes</taxon>
        <taxon>Micrococcales</taxon>
        <taxon>Micrococcaceae</taxon>
        <taxon>Arthrobacter</taxon>
    </lineage>
</organism>
<keyword evidence="7 23" id="KW-0812">Transmembrane</keyword>
<feature type="transmembrane region" description="Helical" evidence="23">
    <location>
        <begin position="439"/>
        <end position="461"/>
    </location>
</feature>
<keyword evidence="11 23" id="KW-0472">Membrane</keyword>
<feature type="compositionally biased region" description="Low complexity" evidence="22">
    <location>
        <begin position="18"/>
        <end position="77"/>
    </location>
</feature>
<evidence type="ECO:0000256" key="7">
    <source>
        <dbReference type="ARBA" id="ARBA00022692"/>
    </source>
</evidence>
<feature type="transmembrane region" description="Helical" evidence="23">
    <location>
        <begin position="403"/>
        <end position="433"/>
    </location>
</feature>
<dbReference type="EC" id="2.4.99.28" evidence="19"/>
<evidence type="ECO:0000256" key="21">
    <source>
        <dbReference type="ARBA" id="ARBA00049966"/>
    </source>
</evidence>
<evidence type="ECO:0000256" key="1">
    <source>
        <dbReference type="ARBA" id="ARBA00004651"/>
    </source>
</evidence>
<name>A0A975M765_9MICC</name>
<evidence type="ECO:0000256" key="19">
    <source>
        <dbReference type="ARBA" id="ARBA00044770"/>
    </source>
</evidence>
<evidence type="ECO:0000256" key="15">
    <source>
        <dbReference type="ARBA" id="ARBA00033270"/>
    </source>
</evidence>
<evidence type="ECO:0000256" key="23">
    <source>
        <dbReference type="SAM" id="Phobius"/>
    </source>
</evidence>
<dbReference type="PANTHER" id="PTHR30474:SF2">
    <property type="entry name" value="PEPTIDOGLYCAN GLYCOSYLTRANSFERASE FTSW-RELATED"/>
    <property type="match status" value="1"/>
</dbReference>
<dbReference type="GO" id="GO:0008955">
    <property type="term" value="F:peptidoglycan glycosyltransferase activity"/>
    <property type="evidence" value="ECO:0007669"/>
    <property type="project" value="UniProtKB-EC"/>
</dbReference>
<comment type="similarity">
    <text evidence="16">Belongs to the SEDS family. FtsW subfamily.</text>
</comment>
<evidence type="ECO:0000313" key="25">
    <source>
        <dbReference type="Proteomes" id="UP000676885"/>
    </source>
</evidence>
<evidence type="ECO:0000256" key="18">
    <source>
        <dbReference type="ARBA" id="ARBA00041418"/>
    </source>
</evidence>